<proteinExistence type="predicted"/>
<gene>
    <name evidence="1" type="ORF">GALMADRAFT_213737</name>
</gene>
<organism evidence="1 2">
    <name type="scientific">Galerina marginata (strain CBS 339.88)</name>
    <dbReference type="NCBI Taxonomy" id="685588"/>
    <lineage>
        <taxon>Eukaryota</taxon>
        <taxon>Fungi</taxon>
        <taxon>Dikarya</taxon>
        <taxon>Basidiomycota</taxon>
        <taxon>Agaricomycotina</taxon>
        <taxon>Agaricomycetes</taxon>
        <taxon>Agaricomycetidae</taxon>
        <taxon>Agaricales</taxon>
        <taxon>Agaricineae</taxon>
        <taxon>Strophariaceae</taxon>
        <taxon>Galerina</taxon>
    </lineage>
</organism>
<dbReference type="AlphaFoldDB" id="A0A067SW63"/>
<evidence type="ECO:0000313" key="1">
    <source>
        <dbReference type="EMBL" id="KDR71919.1"/>
    </source>
</evidence>
<dbReference type="HOGENOM" id="CLU_1786996_0_0_1"/>
<accession>A0A067SW63</accession>
<reference evidence="2" key="1">
    <citation type="journal article" date="2014" name="Proc. Natl. Acad. Sci. U.S.A.">
        <title>Extensive sampling of basidiomycete genomes demonstrates inadequacy of the white-rot/brown-rot paradigm for wood decay fungi.</title>
        <authorList>
            <person name="Riley R."/>
            <person name="Salamov A.A."/>
            <person name="Brown D.W."/>
            <person name="Nagy L.G."/>
            <person name="Floudas D."/>
            <person name="Held B.W."/>
            <person name="Levasseur A."/>
            <person name="Lombard V."/>
            <person name="Morin E."/>
            <person name="Otillar R."/>
            <person name="Lindquist E.A."/>
            <person name="Sun H."/>
            <person name="LaButti K.M."/>
            <person name="Schmutz J."/>
            <person name="Jabbour D."/>
            <person name="Luo H."/>
            <person name="Baker S.E."/>
            <person name="Pisabarro A.G."/>
            <person name="Walton J.D."/>
            <person name="Blanchette R.A."/>
            <person name="Henrissat B."/>
            <person name="Martin F."/>
            <person name="Cullen D."/>
            <person name="Hibbett D.S."/>
            <person name="Grigoriev I.V."/>
        </authorList>
    </citation>
    <scope>NUCLEOTIDE SEQUENCE [LARGE SCALE GENOMIC DNA]</scope>
    <source>
        <strain evidence="2">CBS 339.88</strain>
    </source>
</reference>
<dbReference type="EMBL" id="KL142391">
    <property type="protein sequence ID" value="KDR71919.1"/>
    <property type="molecule type" value="Genomic_DNA"/>
</dbReference>
<dbReference type="Proteomes" id="UP000027222">
    <property type="component" value="Unassembled WGS sequence"/>
</dbReference>
<keyword evidence="2" id="KW-1185">Reference proteome</keyword>
<sequence>MAPGLLKMERRTKSRSLPSHLQFIFCNNLNTEALWLSHRILALASTTFASTFANKSGTTRHAVASRMRLFGEARYTVRGIDIDLALAQLSLQSMKLNMAEEQGEMKEQPEKPRPGSHWQKCIGNTLAITFRILFPLLSKVFEFLQ</sequence>
<evidence type="ECO:0000313" key="2">
    <source>
        <dbReference type="Proteomes" id="UP000027222"/>
    </source>
</evidence>
<protein>
    <submittedName>
        <fullName evidence="1">Uncharacterized protein</fullName>
    </submittedName>
</protein>
<name>A0A067SW63_GALM3</name>